<keyword evidence="3" id="KW-1185">Reference proteome</keyword>
<dbReference type="KEGG" id="bpg:Bathy12g00610"/>
<reference evidence="2 3" key="1">
    <citation type="submission" date="2011-10" db="EMBL/GenBank/DDBJ databases">
        <authorList>
            <person name="Genoscope - CEA"/>
        </authorList>
    </citation>
    <scope>NUCLEOTIDE SEQUENCE [LARGE SCALE GENOMIC DNA]</scope>
    <source>
        <strain evidence="2 3">RCC 1105</strain>
    </source>
</reference>
<organism evidence="2 3">
    <name type="scientific">Bathycoccus prasinos</name>
    <dbReference type="NCBI Taxonomy" id="41875"/>
    <lineage>
        <taxon>Eukaryota</taxon>
        <taxon>Viridiplantae</taxon>
        <taxon>Chlorophyta</taxon>
        <taxon>Mamiellophyceae</taxon>
        <taxon>Mamiellales</taxon>
        <taxon>Bathycoccaceae</taxon>
        <taxon>Bathycoccus</taxon>
    </lineage>
</organism>
<feature type="compositionally biased region" description="Polar residues" evidence="1">
    <location>
        <begin position="1"/>
        <end position="17"/>
    </location>
</feature>
<feature type="region of interest" description="Disordered" evidence="1">
    <location>
        <begin position="271"/>
        <end position="293"/>
    </location>
</feature>
<evidence type="ECO:0000313" key="3">
    <source>
        <dbReference type="Proteomes" id="UP000198341"/>
    </source>
</evidence>
<evidence type="ECO:0000313" key="2">
    <source>
        <dbReference type="EMBL" id="CCO18821.1"/>
    </source>
</evidence>
<dbReference type="RefSeq" id="XP_007509706.1">
    <property type="nucleotide sequence ID" value="XM_007509644.1"/>
</dbReference>
<evidence type="ECO:0000256" key="1">
    <source>
        <dbReference type="SAM" id="MobiDB-lite"/>
    </source>
</evidence>
<sequence length="565" mass="63940">MRRLSSSPASISTSRFNNVFRRGENERSPPPRVCSAKATASVSSSKGRESKKKNAIIKKGVGLKVSSFRCASSSSSSESSSFEAGGGGGGGKEGKNTSASPKEEEKEEEKKESSGLEKAGFLLDKENNQDHLVKVVVDRVKSIEEQEDFSLDWAPVVLRALDGADRVLPLFSGNKKNQILEVLFHEMKKGGKKESESNETITYHAWEGRIHAGFENAEAVVVCERGDELDEDETTGENLTISSMFENILKEAVELSRVDWETLAKWQDITKEEEKRGPTRSAHHPSSSSSNSKFSIKIVDSDGAINTRDWQILKSILRKDILPQSQKTFDLPNDSEVLLSLLVTLVKNLPIYATRQVLEKYSKSHEWGLSYRRGHSAPRPHVKRHLIVTDDLSNYQKLVDLSDGFIENSGLYRKDGDALFFIMEIFKSYDRMLKHSQDAKNSPKKKRQGGPMYRRDMDQLILKRLEVALFIQQQSARFMEDGNLEDDFLTALYQHQRLQKLQDEINEILSLEKRDCDAAKKIIDLEVAVQREDYETAATLRESLRLLNNITWVYLRGDQQNPFDD</sequence>
<dbReference type="GeneID" id="19012620"/>
<dbReference type="EMBL" id="FO082267">
    <property type="protein sequence ID" value="CCO18821.1"/>
    <property type="molecule type" value="Genomic_DNA"/>
</dbReference>
<gene>
    <name evidence="2" type="ordered locus">Bathy12g00610</name>
</gene>
<dbReference type="Proteomes" id="UP000198341">
    <property type="component" value="Chromosome 12"/>
</dbReference>
<feature type="compositionally biased region" description="Low complexity" evidence="1">
    <location>
        <begin position="71"/>
        <end position="83"/>
    </location>
</feature>
<dbReference type="AlphaFoldDB" id="K8ELA0"/>
<accession>K8ELA0</accession>
<feature type="compositionally biased region" description="Basic and acidic residues" evidence="1">
    <location>
        <begin position="101"/>
        <end position="115"/>
    </location>
</feature>
<evidence type="ECO:0008006" key="4">
    <source>
        <dbReference type="Google" id="ProtNLM"/>
    </source>
</evidence>
<name>K8ELA0_9CHLO</name>
<protein>
    <recommendedName>
        <fullName evidence="4">UVR domain-containing protein</fullName>
    </recommendedName>
</protein>
<feature type="region of interest" description="Disordered" evidence="1">
    <location>
        <begin position="71"/>
        <end position="121"/>
    </location>
</feature>
<feature type="region of interest" description="Disordered" evidence="1">
    <location>
        <begin position="1"/>
        <end position="56"/>
    </location>
</feature>
<feature type="compositionally biased region" description="Low complexity" evidence="1">
    <location>
        <begin position="35"/>
        <end position="45"/>
    </location>
</feature>
<proteinExistence type="predicted"/>